<evidence type="ECO:0000256" key="1">
    <source>
        <dbReference type="SAM" id="MobiDB-lite"/>
    </source>
</evidence>
<sequence>AAQRSQPASHAPQSPASNLSDSPAVVDEAASPHSVAPEVVDLTGESDLHWYFRKAFAHRHARLDLAVYRRHKFLYTRLWVTLQPCKDPTEHMLAVLINFRPSTLERYLRTAALFLTFMHSSALDVHEVSLAVLLDFLAAARASSTQDREIHQMSANSSIKALRWLAKHSQWTSLDSSLHSPVISAYAARGTAKDRKEALPVPWCLVAAWEMRVCCSATPVTTTLALGAALLCVHASLRFGDVQRIDFSSLSLSRAALHGTCFATKTTSTGQPFAVSVAGLTGRSAQSCWTLHWLSALHGQAQAFGCPDTFDFLWPNSAPELGALPELAPASYCAAMLTMRWAATLPWLPPGQGLLATEAKQLTLHSLKSTCLAAAAQLRIAKDDRLLQGHHRDSAALYSRNDTFASLDVQAKLSTAMADGWRPERSMGRGGQAPIPEPPFALPPGPVLQSLQAPDLLAGAWSYFTTRHEKLHAAEEALVSAAQPPAAPTQLDASLESPASSPLPCDVEADMVEKAALDRQGTDSSEQSSASSVDSDNDQAPLELRMPSSAAKYACNGPWGRWHAVRADAHQGQPRTACGVPLGIAAQYSDRPHGLFCKRKACVGIRAARDAL</sequence>
<name>A0A812NWB0_9DINO</name>
<feature type="region of interest" description="Disordered" evidence="1">
    <location>
        <begin position="1"/>
        <end position="24"/>
    </location>
</feature>
<feature type="non-terminal residue" evidence="2">
    <location>
        <position position="1"/>
    </location>
</feature>
<proteinExistence type="predicted"/>
<organism evidence="2 3">
    <name type="scientific">Symbiodinium necroappetens</name>
    <dbReference type="NCBI Taxonomy" id="1628268"/>
    <lineage>
        <taxon>Eukaryota</taxon>
        <taxon>Sar</taxon>
        <taxon>Alveolata</taxon>
        <taxon>Dinophyceae</taxon>
        <taxon>Suessiales</taxon>
        <taxon>Symbiodiniaceae</taxon>
        <taxon>Symbiodinium</taxon>
    </lineage>
</organism>
<dbReference type="OrthoDB" id="443990at2759"/>
<dbReference type="Proteomes" id="UP000601435">
    <property type="component" value="Unassembled WGS sequence"/>
</dbReference>
<accession>A0A812NWB0</accession>
<feature type="region of interest" description="Disordered" evidence="1">
    <location>
        <begin position="482"/>
        <end position="505"/>
    </location>
</feature>
<dbReference type="AlphaFoldDB" id="A0A812NWB0"/>
<feature type="region of interest" description="Disordered" evidence="1">
    <location>
        <begin position="517"/>
        <end position="540"/>
    </location>
</feature>
<comment type="caution">
    <text evidence="2">The sequence shown here is derived from an EMBL/GenBank/DDBJ whole genome shotgun (WGS) entry which is preliminary data.</text>
</comment>
<evidence type="ECO:0008006" key="4">
    <source>
        <dbReference type="Google" id="ProtNLM"/>
    </source>
</evidence>
<evidence type="ECO:0000313" key="2">
    <source>
        <dbReference type="EMBL" id="CAE7327448.1"/>
    </source>
</evidence>
<evidence type="ECO:0000313" key="3">
    <source>
        <dbReference type="Proteomes" id="UP000601435"/>
    </source>
</evidence>
<feature type="compositionally biased region" description="Polar residues" evidence="1">
    <location>
        <begin position="1"/>
        <end position="21"/>
    </location>
</feature>
<dbReference type="EMBL" id="CAJNJA010013706">
    <property type="protein sequence ID" value="CAE7327448.1"/>
    <property type="molecule type" value="Genomic_DNA"/>
</dbReference>
<feature type="compositionally biased region" description="Low complexity" evidence="1">
    <location>
        <begin position="523"/>
        <end position="534"/>
    </location>
</feature>
<gene>
    <name evidence="2" type="ORF">SNEC2469_LOCUS8274</name>
</gene>
<reference evidence="2" key="1">
    <citation type="submission" date="2021-02" db="EMBL/GenBank/DDBJ databases">
        <authorList>
            <person name="Dougan E. K."/>
            <person name="Rhodes N."/>
            <person name="Thang M."/>
            <person name="Chan C."/>
        </authorList>
    </citation>
    <scope>NUCLEOTIDE SEQUENCE</scope>
</reference>
<protein>
    <recommendedName>
        <fullName evidence="4">Core-binding (CB) domain-containing protein</fullName>
    </recommendedName>
</protein>
<feature type="compositionally biased region" description="Low complexity" evidence="1">
    <location>
        <begin position="493"/>
        <end position="504"/>
    </location>
</feature>
<keyword evidence="3" id="KW-1185">Reference proteome</keyword>